<sequence>MSLWSTQPTPTVIVTRIKRCSNCQYVSALARKLIDIAFFHHYHPSIKLDDACHVSVTMGGSALHMNPVPWIVPESSSYWLRHNPVDPSGVMKDSATPFLVGKRAFDSRTGHAFTVIIVVKHANLLTKCLP</sequence>
<name>A0A8H7F003_AGABI</name>
<proteinExistence type="predicted"/>
<dbReference type="AlphaFoldDB" id="A0A8H7F003"/>
<evidence type="ECO:0000313" key="2">
    <source>
        <dbReference type="Proteomes" id="UP000629468"/>
    </source>
</evidence>
<reference evidence="1 2" key="1">
    <citation type="journal article" name="Sci. Rep.">
        <title>Telomere-to-telomere assembled and centromere annotated genomes of the two main subspecies of the button mushroom Agaricus bisporus reveal especially polymorphic chromosome ends.</title>
        <authorList>
            <person name="Sonnenberg A.S.M."/>
            <person name="Sedaghat-Telgerd N."/>
            <person name="Lavrijssen B."/>
            <person name="Ohm R.A."/>
            <person name="Hendrickx P.M."/>
            <person name="Scholtmeijer K."/>
            <person name="Baars J.J.P."/>
            <person name="van Peer A."/>
        </authorList>
    </citation>
    <scope>NUCLEOTIDE SEQUENCE [LARGE SCALE GENOMIC DNA]</scope>
    <source>
        <strain evidence="1 2">H119_p4</strain>
    </source>
</reference>
<organism evidence="1 2">
    <name type="scientific">Agaricus bisporus var. burnettii</name>
    <dbReference type="NCBI Taxonomy" id="192524"/>
    <lineage>
        <taxon>Eukaryota</taxon>
        <taxon>Fungi</taxon>
        <taxon>Dikarya</taxon>
        <taxon>Basidiomycota</taxon>
        <taxon>Agaricomycotina</taxon>
        <taxon>Agaricomycetes</taxon>
        <taxon>Agaricomycetidae</taxon>
        <taxon>Agaricales</taxon>
        <taxon>Agaricineae</taxon>
        <taxon>Agaricaceae</taxon>
        <taxon>Agaricus</taxon>
    </lineage>
</organism>
<protein>
    <submittedName>
        <fullName evidence="1">Uncharacterized protein</fullName>
    </submittedName>
</protein>
<dbReference type="EMBL" id="JABXXO010000009">
    <property type="protein sequence ID" value="KAF7770228.1"/>
    <property type="molecule type" value="Genomic_DNA"/>
</dbReference>
<dbReference type="Proteomes" id="UP000629468">
    <property type="component" value="Unassembled WGS sequence"/>
</dbReference>
<accession>A0A8H7F003</accession>
<comment type="caution">
    <text evidence="1">The sequence shown here is derived from an EMBL/GenBank/DDBJ whole genome shotgun (WGS) entry which is preliminary data.</text>
</comment>
<evidence type="ECO:0000313" key="1">
    <source>
        <dbReference type="EMBL" id="KAF7770228.1"/>
    </source>
</evidence>
<gene>
    <name evidence="1" type="ORF">Agabi119p4_6202</name>
</gene>